<dbReference type="EMBL" id="OX451741">
    <property type="protein sequence ID" value="CAI8619241.1"/>
    <property type="molecule type" value="Genomic_DNA"/>
</dbReference>
<evidence type="ECO:0000256" key="3">
    <source>
        <dbReference type="PROSITE-ProRule" id="PRU00475"/>
    </source>
</evidence>
<organism evidence="7 8">
    <name type="scientific">Vicia faba</name>
    <name type="common">Broad bean</name>
    <name type="synonym">Faba vulgaris</name>
    <dbReference type="NCBI Taxonomy" id="3906"/>
    <lineage>
        <taxon>Eukaryota</taxon>
        <taxon>Viridiplantae</taxon>
        <taxon>Streptophyta</taxon>
        <taxon>Embryophyta</taxon>
        <taxon>Tracheophyta</taxon>
        <taxon>Spermatophyta</taxon>
        <taxon>Magnoliopsida</taxon>
        <taxon>eudicotyledons</taxon>
        <taxon>Gunneridae</taxon>
        <taxon>Pentapetalae</taxon>
        <taxon>rosids</taxon>
        <taxon>fabids</taxon>
        <taxon>Fabales</taxon>
        <taxon>Fabaceae</taxon>
        <taxon>Papilionoideae</taxon>
        <taxon>50 kb inversion clade</taxon>
        <taxon>NPAAA clade</taxon>
        <taxon>Hologalegina</taxon>
        <taxon>IRL clade</taxon>
        <taxon>Fabeae</taxon>
        <taxon>Vicia</taxon>
    </lineage>
</organism>
<evidence type="ECO:0000256" key="1">
    <source>
        <dbReference type="ARBA" id="ARBA00004123"/>
    </source>
</evidence>
<reference evidence="7 8" key="1">
    <citation type="submission" date="2023-01" db="EMBL/GenBank/DDBJ databases">
        <authorList>
            <person name="Kreplak J."/>
        </authorList>
    </citation>
    <scope>NUCLEOTIDE SEQUENCE [LARGE SCALE GENOMIC DNA]</scope>
</reference>
<gene>
    <name evidence="7" type="ORF">VFH_VI161240</name>
</gene>
<feature type="compositionally biased region" description="Basic and acidic residues" evidence="4">
    <location>
        <begin position="468"/>
        <end position="484"/>
    </location>
</feature>
<keyword evidence="2 3" id="KW-0539">Nucleus</keyword>
<name>A0AAV1B9N3_VICFA</name>
<evidence type="ECO:0000259" key="6">
    <source>
        <dbReference type="PROSITE" id="PS51136"/>
    </source>
</evidence>
<keyword evidence="8" id="KW-1185">Reference proteome</keyword>
<feature type="compositionally biased region" description="Basic and acidic residues" evidence="4">
    <location>
        <begin position="591"/>
        <end position="601"/>
    </location>
</feature>
<dbReference type="InterPro" id="IPR013136">
    <property type="entry name" value="WSTF_Acf1_Cbp146"/>
</dbReference>
<dbReference type="PROSITE" id="PS51136">
    <property type="entry name" value="WAC"/>
    <property type="match status" value="1"/>
</dbReference>
<feature type="region of interest" description="Disordered" evidence="4">
    <location>
        <begin position="512"/>
        <end position="601"/>
    </location>
</feature>
<proteinExistence type="predicted"/>
<dbReference type="Proteomes" id="UP001157006">
    <property type="component" value="Chromosome 6"/>
</dbReference>
<feature type="domain" description="DDT" evidence="5">
    <location>
        <begin position="303"/>
        <end position="364"/>
    </location>
</feature>
<feature type="compositionally biased region" description="Basic and acidic residues" evidence="4">
    <location>
        <begin position="562"/>
        <end position="576"/>
    </location>
</feature>
<dbReference type="Pfam" id="PF02791">
    <property type="entry name" value="DDT"/>
    <property type="match status" value="1"/>
</dbReference>
<sequence length="736" mass="85308">MPLLKKKSFALTEPPQDLKPEEHVYQVRFTKEIFRDYPGYLSRLNLYRQRVWACKVTGKTGLTYEEALVSEQRATEKFLQFPKEFMTPALKIIQFSMLPLKELADSIAEKLQERLFIGAELYGKKDDGLCPCRILKVIQEGVNKYRYEVAWLDKNKNISEKTEISAEDLVQKKPLFSRNILKSFIRESTYRSAPWVLHNKLAQNQGISTEVPEELRGKVFLKDGLIVCSKKRNNEESMEEADKLKKKKLDRTLVNGSAREKENVECKEIPIKYPIDDLLVKPSPDDPVFTVRPPPSRDFNVPIHCVGDLLMVWDFCTSFGKQLHLWPYSLEDFENAICHKDSNVVLLVESHAALFRVLIKDDGEYTSVVEKRNVKKITMVNWGEYLCDFLEMINIPRLRNYEATIKRGHYGLVDANAKLELLSELVNRVLETAVFREKLDKLIEQRHELGASKREEALELGRKKREKKERLKADSESNGHHLIDSADILTNNNHIMQNGHMEKKTNGEIESSIQDNSLGSSGIKHSSPASEKTPKNLDSELKEPPENGKVSKKKSSNPASEKTPKNLDSELKEPPENGKVSKKKSSKQLKVVKDSSDKNSVERRREYFEREMEKRTIRRSPLGKDRDYNRYWWFRRDGRIFVESCDSKEWGYYSSKEELDALMGSLNCKGERERELQKQLEKSYTSICSELQKRSNLVQNSAIDESILRRSTRVRAPPRENPAHAFLKYVNKWKDE</sequence>
<dbReference type="PANTHER" id="PTHR15546">
    <property type="entry name" value="BROMODOMAIN ADJACENT TO ZINC FINGER DOMAIN, 2A"/>
    <property type="match status" value="1"/>
</dbReference>
<dbReference type="Pfam" id="PF10537">
    <property type="entry name" value="WAC_Acf1_DNA_bd"/>
    <property type="match status" value="1"/>
</dbReference>
<evidence type="ECO:0000313" key="8">
    <source>
        <dbReference type="Proteomes" id="UP001157006"/>
    </source>
</evidence>
<dbReference type="GO" id="GO:0031010">
    <property type="term" value="C:ISWI-type complex"/>
    <property type="evidence" value="ECO:0007669"/>
    <property type="project" value="EnsemblPlants"/>
</dbReference>
<dbReference type="PROSITE" id="PS50827">
    <property type="entry name" value="DDT"/>
    <property type="match status" value="1"/>
</dbReference>
<accession>A0AAV1B9N3</accession>
<evidence type="ECO:0000256" key="2">
    <source>
        <dbReference type="ARBA" id="ARBA00023242"/>
    </source>
</evidence>
<evidence type="ECO:0000256" key="4">
    <source>
        <dbReference type="SAM" id="MobiDB-lite"/>
    </source>
</evidence>
<dbReference type="SMART" id="SM00571">
    <property type="entry name" value="DDT"/>
    <property type="match status" value="1"/>
</dbReference>
<dbReference type="InterPro" id="IPR018501">
    <property type="entry name" value="DDT_dom"/>
</dbReference>
<dbReference type="AlphaFoldDB" id="A0AAV1B9N3"/>
<evidence type="ECO:0000313" key="7">
    <source>
        <dbReference type="EMBL" id="CAI8619241.1"/>
    </source>
</evidence>
<comment type="subcellular location">
    <subcellularLocation>
        <location evidence="1 3">Nucleus</location>
    </subcellularLocation>
</comment>
<evidence type="ECO:0000259" key="5">
    <source>
        <dbReference type="PROSITE" id="PS50827"/>
    </source>
</evidence>
<dbReference type="InterPro" id="IPR028941">
    <property type="entry name" value="WHIM2_dom"/>
</dbReference>
<dbReference type="InterPro" id="IPR053271">
    <property type="entry name" value="DDT_domain"/>
</dbReference>
<dbReference type="PANTHER" id="PTHR15546:SF2">
    <property type="entry name" value="DDT DOMAIN-CONTAINING PROTEIN DDB_G0282237"/>
    <property type="match status" value="1"/>
</dbReference>
<feature type="compositionally biased region" description="Basic and acidic residues" evidence="4">
    <location>
        <begin position="532"/>
        <end position="546"/>
    </location>
</feature>
<protein>
    <submittedName>
        <fullName evidence="7">Uncharacterized protein</fullName>
    </submittedName>
</protein>
<feature type="compositionally biased region" description="Polar residues" evidence="4">
    <location>
        <begin position="512"/>
        <end position="530"/>
    </location>
</feature>
<feature type="domain" description="WAC" evidence="6">
    <location>
        <begin position="22"/>
        <end position="127"/>
    </location>
</feature>
<feature type="region of interest" description="Disordered" evidence="4">
    <location>
        <begin position="460"/>
        <end position="486"/>
    </location>
</feature>
<dbReference type="Pfam" id="PF15613">
    <property type="entry name" value="WSD"/>
    <property type="match status" value="1"/>
</dbReference>